<gene>
    <name evidence="1" type="ORF">S01H4_40844</name>
</gene>
<accession>X1BF54</accession>
<dbReference type="InterPro" id="IPR000653">
    <property type="entry name" value="DegT/StrS_aminotransferase"/>
</dbReference>
<name>X1BF54_9ZZZZ</name>
<evidence type="ECO:0008006" key="2">
    <source>
        <dbReference type="Google" id="ProtNLM"/>
    </source>
</evidence>
<dbReference type="GO" id="GO:0000271">
    <property type="term" value="P:polysaccharide biosynthetic process"/>
    <property type="evidence" value="ECO:0007669"/>
    <property type="project" value="TreeGrafter"/>
</dbReference>
<evidence type="ECO:0000313" key="1">
    <source>
        <dbReference type="EMBL" id="GAG94554.1"/>
    </source>
</evidence>
<sequence length="257" mass="28452">MGDKISLFSTHIPTNAGQKVYELIKSGWINRGKKAKEFEEKFKQKFGYRYALSVNSCTSALHLSYAMIKSSTDARGGDEIITTPYTMVATNTAMLECGFKPVFADIKYGTANIDPRSIEDHITKKTKAIAIVHYGGYPCDMEMVNEIAIEHSLPVVEDCAQALGAMYDGEFVGQSEFSCFSFQAVKHITTGDGGMLITNRGAIYDEAVKRTWFGINKEERIKNELGAHPIDIISLGYKHTMNDIAATMGIEGLKDFD</sequence>
<dbReference type="SUPFAM" id="SSF53383">
    <property type="entry name" value="PLP-dependent transferases"/>
    <property type="match status" value="1"/>
</dbReference>
<dbReference type="PANTHER" id="PTHR30244:SF34">
    <property type="entry name" value="DTDP-4-AMINO-4,6-DIDEOXYGALACTOSE TRANSAMINASE"/>
    <property type="match status" value="1"/>
</dbReference>
<dbReference type="InterPro" id="IPR015424">
    <property type="entry name" value="PyrdxlP-dep_Trfase"/>
</dbReference>
<dbReference type="GO" id="GO:0008483">
    <property type="term" value="F:transaminase activity"/>
    <property type="evidence" value="ECO:0007669"/>
    <property type="project" value="TreeGrafter"/>
</dbReference>
<feature type="non-terminal residue" evidence="1">
    <location>
        <position position="257"/>
    </location>
</feature>
<dbReference type="InterPro" id="IPR015421">
    <property type="entry name" value="PyrdxlP-dep_Trfase_major"/>
</dbReference>
<comment type="caution">
    <text evidence="1">The sequence shown here is derived from an EMBL/GenBank/DDBJ whole genome shotgun (WGS) entry which is preliminary data.</text>
</comment>
<dbReference type="GO" id="GO:0030170">
    <property type="term" value="F:pyridoxal phosphate binding"/>
    <property type="evidence" value="ECO:0007669"/>
    <property type="project" value="TreeGrafter"/>
</dbReference>
<dbReference type="EMBL" id="BART01022289">
    <property type="protein sequence ID" value="GAG94554.1"/>
    <property type="molecule type" value="Genomic_DNA"/>
</dbReference>
<dbReference type="Pfam" id="PF01041">
    <property type="entry name" value="DegT_DnrJ_EryC1"/>
    <property type="match status" value="1"/>
</dbReference>
<reference evidence="1" key="1">
    <citation type="journal article" date="2014" name="Front. Microbiol.">
        <title>High frequency of phylogenetically diverse reductive dehalogenase-homologous genes in deep subseafloor sedimentary metagenomes.</title>
        <authorList>
            <person name="Kawai M."/>
            <person name="Futagami T."/>
            <person name="Toyoda A."/>
            <person name="Takaki Y."/>
            <person name="Nishi S."/>
            <person name="Hori S."/>
            <person name="Arai W."/>
            <person name="Tsubouchi T."/>
            <person name="Morono Y."/>
            <person name="Uchiyama I."/>
            <person name="Ito T."/>
            <person name="Fujiyama A."/>
            <person name="Inagaki F."/>
            <person name="Takami H."/>
        </authorList>
    </citation>
    <scope>NUCLEOTIDE SEQUENCE</scope>
    <source>
        <strain evidence="1">Expedition CK06-06</strain>
    </source>
</reference>
<dbReference type="PANTHER" id="PTHR30244">
    <property type="entry name" value="TRANSAMINASE"/>
    <property type="match status" value="1"/>
</dbReference>
<dbReference type="AlphaFoldDB" id="X1BF54"/>
<protein>
    <recommendedName>
        <fullName evidence="2">DegT/DnrJ/EryC1/StrS family aminotransferase</fullName>
    </recommendedName>
</protein>
<proteinExistence type="predicted"/>
<organism evidence="1">
    <name type="scientific">marine sediment metagenome</name>
    <dbReference type="NCBI Taxonomy" id="412755"/>
    <lineage>
        <taxon>unclassified sequences</taxon>
        <taxon>metagenomes</taxon>
        <taxon>ecological metagenomes</taxon>
    </lineage>
</organism>
<dbReference type="Gene3D" id="3.40.640.10">
    <property type="entry name" value="Type I PLP-dependent aspartate aminotransferase-like (Major domain)"/>
    <property type="match status" value="1"/>
</dbReference>